<evidence type="ECO:0000256" key="12">
    <source>
        <dbReference type="ARBA" id="ARBA00056414"/>
    </source>
</evidence>
<feature type="compositionally biased region" description="Polar residues" evidence="17">
    <location>
        <begin position="252"/>
        <end position="265"/>
    </location>
</feature>
<comment type="subcellular location">
    <subcellularLocation>
        <location evidence="13">Plastid</location>
        <location evidence="13">Chloroplast inner membrane</location>
        <topology evidence="13">Single-pass membrane protein</topology>
    </subcellularLocation>
</comment>
<feature type="compositionally biased region" description="Basic and acidic residues" evidence="17">
    <location>
        <begin position="212"/>
        <end position="222"/>
    </location>
</feature>
<evidence type="ECO:0000256" key="17">
    <source>
        <dbReference type="SAM" id="MobiDB-lite"/>
    </source>
</evidence>
<evidence type="ECO:0000313" key="20">
    <source>
        <dbReference type="Proteomes" id="UP000290289"/>
    </source>
</evidence>
<evidence type="ECO:0000256" key="10">
    <source>
        <dbReference type="ARBA" id="ARBA00022989"/>
    </source>
</evidence>
<dbReference type="Gene3D" id="1.10.260.100">
    <property type="match status" value="1"/>
</dbReference>
<gene>
    <name evidence="19" type="ORF">DVH24_013770</name>
</gene>
<feature type="region of interest" description="Disordered" evidence="17">
    <location>
        <begin position="1"/>
        <end position="22"/>
    </location>
</feature>
<dbReference type="InterPro" id="IPR006636">
    <property type="entry name" value="STI1_HS-bd"/>
</dbReference>
<comment type="function">
    <text evidence="12">Involved in protein precursor import into chloroplasts. Part of the motor complex consisting of a co-chaperone (TIC40) and a chaperone (HSP93) associated with the import channel (TIC110). Causes the release of bound transit peptides from TIC110 and stimulates ATP hydrolysis by HSP93. Involved in reinsertion of proteins from the chloroplast stroma into the inner membrane.</text>
</comment>
<keyword evidence="20" id="KW-1185">Reference proteome</keyword>
<evidence type="ECO:0000256" key="4">
    <source>
        <dbReference type="ARBA" id="ARBA00022640"/>
    </source>
</evidence>
<reference evidence="19 20" key="1">
    <citation type="submission" date="2018-10" db="EMBL/GenBank/DDBJ databases">
        <title>A high-quality apple genome assembly.</title>
        <authorList>
            <person name="Hu J."/>
        </authorList>
    </citation>
    <scope>NUCLEOTIDE SEQUENCE [LARGE SCALE GENOMIC DNA]</scope>
    <source>
        <strain evidence="20">cv. HFTH1</strain>
        <tissue evidence="19">Young leaf</tissue>
    </source>
</reference>
<dbReference type="Pfam" id="PF17830">
    <property type="entry name" value="STI1-HOP_DP"/>
    <property type="match status" value="1"/>
</dbReference>
<dbReference type="FunFam" id="1.10.260.100:FF:000008">
    <property type="entry name" value="Protein TIC 40, chloroplastic"/>
    <property type="match status" value="1"/>
</dbReference>
<keyword evidence="2" id="KW-0813">Transport</keyword>
<feature type="compositionally biased region" description="Low complexity" evidence="17">
    <location>
        <begin position="1"/>
        <end position="11"/>
    </location>
</feature>
<feature type="repeat" description="PPR" evidence="16">
    <location>
        <begin position="885"/>
        <end position="919"/>
    </location>
</feature>
<dbReference type="SUPFAM" id="SSF81901">
    <property type="entry name" value="HCP-like"/>
    <property type="match status" value="2"/>
</dbReference>
<feature type="repeat" description="PPR" evidence="16">
    <location>
        <begin position="745"/>
        <end position="779"/>
    </location>
</feature>
<evidence type="ECO:0000256" key="2">
    <source>
        <dbReference type="ARBA" id="ARBA00022448"/>
    </source>
</evidence>
<feature type="repeat" description="PPR" evidence="16">
    <location>
        <begin position="1095"/>
        <end position="1129"/>
    </location>
</feature>
<keyword evidence="8" id="KW-0653">Protein transport</keyword>
<comment type="caution">
    <text evidence="19">The sequence shown here is derived from an EMBL/GenBank/DDBJ whole genome shotgun (WGS) entry which is preliminary data.</text>
</comment>
<evidence type="ECO:0000256" key="9">
    <source>
        <dbReference type="ARBA" id="ARBA00022946"/>
    </source>
</evidence>
<feature type="repeat" description="PPR" evidence="16">
    <location>
        <begin position="955"/>
        <end position="989"/>
    </location>
</feature>
<keyword evidence="6" id="KW-0677">Repeat</keyword>
<keyword evidence="5" id="KW-0812">Transmembrane</keyword>
<feature type="repeat" description="PPR" evidence="16">
    <location>
        <begin position="920"/>
        <end position="954"/>
    </location>
</feature>
<dbReference type="NCBIfam" id="TIGR00756">
    <property type="entry name" value="PPR"/>
    <property type="match status" value="15"/>
</dbReference>
<dbReference type="STRING" id="3750.A0A498JGM2"/>
<protein>
    <recommendedName>
        <fullName evidence="14">Protein TIC 40, chloroplastic</fullName>
    </recommendedName>
    <alternativeName>
        <fullName evidence="15">Translocon at the inner envelope membrane of chloroplasts 40</fullName>
    </alternativeName>
</protein>
<keyword evidence="7" id="KW-1001">Plastid inner membrane</keyword>
<evidence type="ECO:0000256" key="13">
    <source>
        <dbReference type="ARBA" id="ARBA00060470"/>
    </source>
</evidence>
<dbReference type="InterPro" id="IPR041243">
    <property type="entry name" value="STI1/HOP_DP"/>
</dbReference>
<feature type="repeat" description="PPR" evidence="16">
    <location>
        <begin position="850"/>
        <end position="884"/>
    </location>
</feature>
<feature type="repeat" description="PPR" evidence="16">
    <location>
        <begin position="1060"/>
        <end position="1094"/>
    </location>
</feature>
<evidence type="ECO:0000259" key="18">
    <source>
        <dbReference type="SMART" id="SM00727"/>
    </source>
</evidence>
<evidence type="ECO:0000256" key="7">
    <source>
        <dbReference type="ARBA" id="ARBA00022780"/>
    </source>
</evidence>
<name>A0A498JGM2_MALDO</name>
<evidence type="ECO:0000256" key="6">
    <source>
        <dbReference type="ARBA" id="ARBA00022737"/>
    </source>
</evidence>
<dbReference type="GO" id="GO:0003729">
    <property type="term" value="F:mRNA binding"/>
    <property type="evidence" value="ECO:0007669"/>
    <property type="project" value="TreeGrafter"/>
</dbReference>
<keyword evidence="9" id="KW-0809">Transit peptide</keyword>
<dbReference type="Pfam" id="PF01535">
    <property type="entry name" value="PPR"/>
    <property type="match status" value="1"/>
</dbReference>
<sequence length="1203" mass="134216">MTSLSLPHSLPRSPPLLHPNQPRILAPSFNRFPLFRCSANLRNSKKHQNSRATDRFPTPRLPAKLEVERFASISSSSTQETSSVGVNPQISVPPPPSYVGSPLFWIGVGVGLSALFSWNYAMQQAFKTLMGQMNPQDSQFNNAGFSPGSPFPFPSAPGSGPFGSPFPPTSQHSTVDVSATRVDAGPSAPAAPSSSATQATPTTPTTPATPDTDVKSDSELNKKSNRFAFVDVTPEETEQKSPFESSLKDVSEASSSKGTQNDVEVSQNGAAFKQGAGSFTGSQSTGKENPAISVEALEKMLEDPTVQKMVYPYLPEEMRNPTTFKWMLQNPEYRKQLEDMLNNMGGSSEWDNRMMDSLKNFDLSSPEVKQQFDQIGLSPEEVISKIMANPEVAMAFQNPRVQAAIMDCSQNPLSIAKYQNDKEVMDVFNKISELFPGVSELYVGKCDQFGIENVSNMQTQRLILRNVAPRTLTTFTKPTKYSLFHSHRPHSFAYCPPNDLELGLKSMQSQELCSSTSQEPFSSASLSDSLLVEKILLGLKQGTLTSLRSFRLNPFLIVEVLSRCRENLQLGLKFVDLILLNSHNFKHSSESLSAMIHMLVRGRRVSDAQPLILRMVRKSGISRVGVADSLVSTYSSCGSSSLIFDLFVRTYVQAKKLREGFEAFQVFRRKGFCVSINACNSLLGGLVKVGWFDLAWVVYGEVVSSGIQLNVYTLNIMVNALCKARKIESVKFFLSDMEEKGVFSDIVTYNTLINAYCREGLLEEAFQLKNSMSSKGLKPELFTYNAIMNGLCKVGNYARAKELLDEMLQGGLNPDTTTYNTMLFESCRKGDILEAEEIFHEMSLRGVVPDIVSFSSLIGVFSRNKNIDRALLYFRDMKRAGLVPDNVIYTILIDGYCRKGMMLEALKLRDEMLEQGCTIDVVTFNTILNGLCREKMLSDADELFNEMLERGVIPDFYTFTTLIHGYCKHGNMTKSLNLFDAMTNGNIKPDIVTYNTLFDGFCKLGEMDKAKELWGDMVSRRILPNHISYGILINGFCSLGNVHEAFRLWDQMIEEGIKPTLVTCNTVIKGYCRSGDTTKADEFLGKMISKGVVPDSITYNTLINGYVKEENLNKAFSSVQEMEKQGILSDQFTYNIILNGFCRQGRMHEAELVLRKMIERGVKPDRSTYTSLINGHVTQDNLKEAFRFHDEMLQRGFVPDDEF</sequence>
<evidence type="ECO:0000256" key="14">
    <source>
        <dbReference type="ARBA" id="ARBA00070821"/>
    </source>
</evidence>
<feature type="repeat" description="PPR" evidence="16">
    <location>
        <begin position="1130"/>
        <end position="1164"/>
    </location>
</feature>
<dbReference type="SMART" id="SM00727">
    <property type="entry name" value="STI1"/>
    <property type="match status" value="2"/>
</dbReference>
<dbReference type="PANTHER" id="PTHR47938">
    <property type="entry name" value="RESPIRATORY COMPLEX I CHAPERONE (CIA84), PUTATIVE (AFU_ORTHOLOGUE AFUA_2G06020)-RELATED"/>
    <property type="match status" value="1"/>
</dbReference>
<dbReference type="Pfam" id="PF12854">
    <property type="entry name" value="PPR_1"/>
    <property type="match status" value="2"/>
</dbReference>
<evidence type="ECO:0000256" key="1">
    <source>
        <dbReference type="ARBA" id="ARBA00007626"/>
    </source>
</evidence>
<dbReference type="InterPro" id="IPR002885">
    <property type="entry name" value="PPR_rpt"/>
</dbReference>
<dbReference type="Gene3D" id="1.25.40.10">
    <property type="entry name" value="Tetratricopeptide repeat domain"/>
    <property type="match status" value="7"/>
</dbReference>
<comment type="similarity">
    <text evidence="1">Belongs to the PPR family. P subfamily.</text>
</comment>
<evidence type="ECO:0000313" key="19">
    <source>
        <dbReference type="EMBL" id="RXH93194.1"/>
    </source>
</evidence>
<feature type="repeat" description="PPR" evidence="16">
    <location>
        <begin position="675"/>
        <end position="709"/>
    </location>
</feature>
<evidence type="ECO:0000256" key="11">
    <source>
        <dbReference type="ARBA" id="ARBA00023136"/>
    </source>
</evidence>
<evidence type="ECO:0000256" key="3">
    <source>
        <dbReference type="ARBA" id="ARBA00022528"/>
    </source>
</evidence>
<evidence type="ECO:0000256" key="16">
    <source>
        <dbReference type="PROSITE-ProRule" id="PRU00708"/>
    </source>
</evidence>
<dbReference type="AlphaFoldDB" id="A0A498JGM2"/>
<evidence type="ECO:0000256" key="5">
    <source>
        <dbReference type="ARBA" id="ARBA00022692"/>
    </source>
</evidence>
<feature type="domain" description="STI1" evidence="18">
    <location>
        <begin position="303"/>
        <end position="337"/>
    </location>
</feature>
<feature type="repeat" description="PPR" evidence="16">
    <location>
        <begin position="1165"/>
        <end position="1199"/>
    </location>
</feature>
<dbReference type="GO" id="GO:0015031">
    <property type="term" value="P:protein transport"/>
    <property type="evidence" value="ECO:0007669"/>
    <property type="project" value="UniProtKB-KW"/>
</dbReference>
<dbReference type="Proteomes" id="UP000290289">
    <property type="component" value="Chromosome 7"/>
</dbReference>
<keyword evidence="10" id="KW-1133">Transmembrane helix</keyword>
<dbReference type="PROSITE" id="PS51375">
    <property type="entry name" value="PPR"/>
    <property type="match status" value="15"/>
</dbReference>
<keyword evidence="3" id="KW-0150">Chloroplast</keyword>
<feature type="region of interest" description="Disordered" evidence="17">
    <location>
        <begin position="137"/>
        <end position="265"/>
    </location>
</feature>
<feature type="repeat" description="PPR" evidence="16">
    <location>
        <begin position="780"/>
        <end position="814"/>
    </location>
</feature>
<keyword evidence="11" id="KW-0472">Membrane</keyword>
<dbReference type="EMBL" id="RDQH01000333">
    <property type="protein sequence ID" value="RXH93194.1"/>
    <property type="molecule type" value="Genomic_DNA"/>
</dbReference>
<feature type="compositionally biased region" description="Basic and acidic residues" evidence="17">
    <location>
        <begin position="237"/>
        <end position="251"/>
    </location>
</feature>
<feature type="compositionally biased region" description="Low complexity" evidence="17">
    <location>
        <begin position="184"/>
        <end position="210"/>
    </location>
</feature>
<keyword evidence="4" id="KW-0934">Plastid</keyword>
<feature type="repeat" description="PPR" evidence="16">
    <location>
        <begin position="1025"/>
        <end position="1059"/>
    </location>
</feature>
<organism evidence="19 20">
    <name type="scientific">Malus domestica</name>
    <name type="common">Apple</name>
    <name type="synonym">Pyrus malus</name>
    <dbReference type="NCBI Taxonomy" id="3750"/>
    <lineage>
        <taxon>Eukaryota</taxon>
        <taxon>Viridiplantae</taxon>
        <taxon>Streptophyta</taxon>
        <taxon>Embryophyta</taxon>
        <taxon>Tracheophyta</taxon>
        <taxon>Spermatophyta</taxon>
        <taxon>Magnoliopsida</taxon>
        <taxon>eudicotyledons</taxon>
        <taxon>Gunneridae</taxon>
        <taxon>Pentapetalae</taxon>
        <taxon>rosids</taxon>
        <taxon>fabids</taxon>
        <taxon>Rosales</taxon>
        <taxon>Rosaceae</taxon>
        <taxon>Amygdaloideae</taxon>
        <taxon>Maleae</taxon>
        <taxon>Malus</taxon>
    </lineage>
</organism>
<proteinExistence type="inferred from homology"/>
<feature type="domain" description="STI1" evidence="18">
    <location>
        <begin position="379"/>
        <end position="418"/>
    </location>
</feature>
<dbReference type="PANTHER" id="PTHR47938:SF7">
    <property type="entry name" value="PENTACOTRIPEPTIDE-REPEAT REGION OF PRORP DOMAIN-CONTAINING PROTEIN"/>
    <property type="match status" value="1"/>
</dbReference>
<accession>A0A498JGM2</accession>
<dbReference type="Pfam" id="PF13041">
    <property type="entry name" value="PPR_2"/>
    <property type="match status" value="6"/>
</dbReference>
<evidence type="ECO:0000256" key="8">
    <source>
        <dbReference type="ARBA" id="ARBA00022927"/>
    </source>
</evidence>
<feature type="repeat" description="PPR" evidence="16">
    <location>
        <begin position="815"/>
        <end position="849"/>
    </location>
</feature>
<dbReference type="InterPro" id="IPR011990">
    <property type="entry name" value="TPR-like_helical_dom_sf"/>
</dbReference>
<feature type="repeat" description="PPR" evidence="16">
    <location>
        <begin position="710"/>
        <end position="744"/>
    </location>
</feature>
<feature type="repeat" description="PPR" evidence="16">
    <location>
        <begin position="990"/>
        <end position="1024"/>
    </location>
</feature>
<dbReference type="GO" id="GO:0009706">
    <property type="term" value="C:chloroplast inner membrane"/>
    <property type="evidence" value="ECO:0007669"/>
    <property type="project" value="UniProtKB-SubCell"/>
</dbReference>
<evidence type="ECO:0000256" key="15">
    <source>
        <dbReference type="ARBA" id="ARBA00082202"/>
    </source>
</evidence>